<dbReference type="EMBL" id="JAVDXZ010000001">
    <property type="protein sequence ID" value="MDR7328466.1"/>
    <property type="molecule type" value="Genomic_DNA"/>
</dbReference>
<keyword evidence="2" id="KW-1133">Transmembrane helix</keyword>
<sequence length="177" mass="19399">MNDRPRQHFPGENEPNNDQTQQFSRYPEDSYADRDFAGGRQQFQQPQYEQPQYQQYEHYEEPAEEKRGPGALAMIMSVLFLVALVAAGILYFLWQDAAARADRQPATVTETSVSTSLAPPTTVTVTEEGLPFSVPSEIPSGLPSEIPSELPSGGIDVEGFLNDLLSQGGADEPAPAP</sequence>
<evidence type="ECO:0000313" key="4">
    <source>
        <dbReference type="Proteomes" id="UP001180840"/>
    </source>
</evidence>
<gene>
    <name evidence="3" type="ORF">J2S39_000142</name>
</gene>
<feature type="compositionally biased region" description="Basic and acidic residues" evidence="1">
    <location>
        <begin position="1"/>
        <end position="11"/>
    </location>
</feature>
<organism evidence="3 4">
    <name type="scientific">Corynebacterium guangdongense</name>
    <dbReference type="NCBI Taxonomy" id="1783348"/>
    <lineage>
        <taxon>Bacteria</taxon>
        <taxon>Bacillati</taxon>
        <taxon>Actinomycetota</taxon>
        <taxon>Actinomycetes</taxon>
        <taxon>Mycobacteriales</taxon>
        <taxon>Corynebacteriaceae</taxon>
        <taxon>Corynebacterium</taxon>
    </lineage>
</organism>
<feature type="compositionally biased region" description="Basic and acidic residues" evidence="1">
    <location>
        <begin position="26"/>
        <end position="37"/>
    </location>
</feature>
<feature type="transmembrane region" description="Helical" evidence="2">
    <location>
        <begin position="71"/>
        <end position="94"/>
    </location>
</feature>
<name>A0ABU1ZU61_9CORY</name>
<dbReference type="RefSeq" id="WP_290197280.1">
    <property type="nucleotide sequence ID" value="NZ_CP047654.1"/>
</dbReference>
<keyword evidence="2" id="KW-0472">Membrane</keyword>
<feature type="region of interest" description="Disordered" evidence="1">
    <location>
        <begin position="1"/>
        <end position="53"/>
    </location>
</feature>
<keyword evidence="4" id="KW-1185">Reference proteome</keyword>
<accession>A0ABU1ZU61</accession>
<keyword evidence="2" id="KW-0812">Transmembrane</keyword>
<feature type="compositionally biased region" description="Low complexity" evidence="1">
    <location>
        <begin position="41"/>
        <end position="53"/>
    </location>
</feature>
<protein>
    <submittedName>
        <fullName evidence="3">Uncharacterized protein</fullName>
    </submittedName>
</protein>
<proteinExistence type="predicted"/>
<dbReference type="Proteomes" id="UP001180840">
    <property type="component" value="Unassembled WGS sequence"/>
</dbReference>
<reference evidence="3" key="1">
    <citation type="submission" date="2023-07" db="EMBL/GenBank/DDBJ databases">
        <title>Sequencing the genomes of 1000 actinobacteria strains.</title>
        <authorList>
            <person name="Klenk H.-P."/>
        </authorList>
    </citation>
    <scope>NUCLEOTIDE SEQUENCE</scope>
    <source>
        <strain evidence="3">DSM 107476</strain>
    </source>
</reference>
<comment type="caution">
    <text evidence="3">The sequence shown here is derived from an EMBL/GenBank/DDBJ whole genome shotgun (WGS) entry which is preliminary data.</text>
</comment>
<evidence type="ECO:0000256" key="2">
    <source>
        <dbReference type="SAM" id="Phobius"/>
    </source>
</evidence>
<evidence type="ECO:0000313" key="3">
    <source>
        <dbReference type="EMBL" id="MDR7328466.1"/>
    </source>
</evidence>
<feature type="compositionally biased region" description="Polar residues" evidence="1">
    <location>
        <begin position="14"/>
        <end position="24"/>
    </location>
</feature>
<evidence type="ECO:0000256" key="1">
    <source>
        <dbReference type="SAM" id="MobiDB-lite"/>
    </source>
</evidence>